<protein>
    <recommendedName>
        <fullName evidence="3">Glycosyltransferase</fullName>
    </recommendedName>
</protein>
<reference evidence="1 2" key="1">
    <citation type="submission" date="2024-12" db="EMBL/GenBank/DDBJ databases">
        <authorList>
            <person name="Alaofin S."/>
            <person name="Velasco D."/>
            <person name="Li D."/>
            <person name="Baldwin T."/>
            <person name="Liu Z."/>
            <person name="Schachterle J.K."/>
        </authorList>
    </citation>
    <scope>NUCLEOTIDE SEQUENCE [LARGE SCALE GENOMIC DNA]</scope>
    <source>
        <strain evidence="1 2">B1</strain>
    </source>
</reference>
<dbReference type="Proteomes" id="UP001635788">
    <property type="component" value="Unassembled WGS sequence"/>
</dbReference>
<evidence type="ECO:0008006" key="3">
    <source>
        <dbReference type="Google" id="ProtNLM"/>
    </source>
</evidence>
<dbReference type="EMBL" id="JBKAMQ010000002">
    <property type="protein sequence ID" value="MFN6507312.1"/>
    <property type="molecule type" value="Genomic_DNA"/>
</dbReference>
<evidence type="ECO:0000313" key="1">
    <source>
        <dbReference type="EMBL" id="MFN6507312.1"/>
    </source>
</evidence>
<name>A0ABW9KU28_XANCT</name>
<organism evidence="1 2">
    <name type="scientific">Xanthomonas translucens pv. translucens</name>
    <dbReference type="NCBI Taxonomy" id="134875"/>
    <lineage>
        <taxon>Bacteria</taxon>
        <taxon>Pseudomonadati</taxon>
        <taxon>Pseudomonadota</taxon>
        <taxon>Gammaproteobacteria</taxon>
        <taxon>Lysobacterales</taxon>
        <taxon>Lysobacteraceae</taxon>
        <taxon>Xanthomonas</taxon>
        <taxon>Xanthomonas translucens group</taxon>
    </lineage>
</organism>
<evidence type="ECO:0000313" key="2">
    <source>
        <dbReference type="Proteomes" id="UP001635788"/>
    </source>
</evidence>
<keyword evidence="2" id="KW-1185">Reference proteome</keyword>
<dbReference type="RefSeq" id="WP_128809088.1">
    <property type="nucleotide sequence ID" value="NZ_CP064003.1"/>
</dbReference>
<gene>
    <name evidence="1" type="ORF">ACK3FC_08750</name>
</gene>
<accession>A0ABW9KU28</accession>
<comment type="caution">
    <text evidence="1">The sequence shown here is derived from an EMBL/GenBank/DDBJ whole genome shotgun (WGS) entry which is preliminary data.</text>
</comment>
<proteinExistence type="predicted"/>
<sequence length="112" mass="11484">MQRRDARGGRGAVQELGAGTAWPYSSAMAGAGRDAEGAWEYERQRRIGLLISPAAATPSRLGGLRLAVALGKPVIATSACGLGADAGAWRCVEAGDAVALRAQLLEALAVPR</sequence>